<evidence type="ECO:0000313" key="3">
    <source>
        <dbReference type="EMBL" id="KAJ9608338.1"/>
    </source>
</evidence>
<feature type="chain" id="PRO_5041331226" description="AB hydrolase-1 domain-containing protein" evidence="1">
    <location>
        <begin position="24"/>
        <end position="368"/>
    </location>
</feature>
<gene>
    <name evidence="3" type="ORF">H2200_007326</name>
</gene>
<protein>
    <recommendedName>
        <fullName evidence="2">AB hydrolase-1 domain-containing protein</fullName>
    </recommendedName>
</protein>
<organism evidence="3 4">
    <name type="scientific">Cladophialophora chaetospira</name>
    <dbReference type="NCBI Taxonomy" id="386627"/>
    <lineage>
        <taxon>Eukaryota</taxon>
        <taxon>Fungi</taxon>
        <taxon>Dikarya</taxon>
        <taxon>Ascomycota</taxon>
        <taxon>Pezizomycotina</taxon>
        <taxon>Eurotiomycetes</taxon>
        <taxon>Chaetothyriomycetidae</taxon>
        <taxon>Chaetothyriales</taxon>
        <taxon>Herpotrichiellaceae</taxon>
        <taxon>Cladophialophora</taxon>
    </lineage>
</organism>
<comment type="caution">
    <text evidence="3">The sequence shown here is derived from an EMBL/GenBank/DDBJ whole genome shotgun (WGS) entry which is preliminary data.</text>
</comment>
<dbReference type="Gene3D" id="3.40.50.1820">
    <property type="entry name" value="alpha/beta hydrolase"/>
    <property type="match status" value="1"/>
</dbReference>
<evidence type="ECO:0000256" key="1">
    <source>
        <dbReference type="SAM" id="SignalP"/>
    </source>
</evidence>
<dbReference type="InterPro" id="IPR029058">
    <property type="entry name" value="AB_hydrolase_fold"/>
</dbReference>
<evidence type="ECO:0000313" key="4">
    <source>
        <dbReference type="Proteomes" id="UP001172673"/>
    </source>
</evidence>
<keyword evidence="1" id="KW-0732">Signal</keyword>
<keyword evidence="4" id="KW-1185">Reference proteome</keyword>
<dbReference type="Proteomes" id="UP001172673">
    <property type="component" value="Unassembled WGS sequence"/>
</dbReference>
<proteinExistence type="predicted"/>
<evidence type="ECO:0000259" key="2">
    <source>
        <dbReference type="Pfam" id="PF12697"/>
    </source>
</evidence>
<dbReference type="Pfam" id="PF12697">
    <property type="entry name" value="Abhydrolase_6"/>
    <property type="match status" value="1"/>
</dbReference>
<accession>A0AA39CHJ7</accession>
<feature type="domain" description="AB hydrolase-1" evidence="2">
    <location>
        <begin position="111"/>
        <end position="348"/>
    </location>
</feature>
<dbReference type="EMBL" id="JAPDRK010000010">
    <property type="protein sequence ID" value="KAJ9608338.1"/>
    <property type="molecule type" value="Genomic_DNA"/>
</dbReference>
<reference evidence="3" key="1">
    <citation type="submission" date="2022-10" db="EMBL/GenBank/DDBJ databases">
        <title>Culturing micro-colonial fungi from biological soil crusts in the Mojave desert and describing Neophaeococcomyces mojavensis, and introducing the new genera and species Taxawa tesnikishii.</title>
        <authorList>
            <person name="Kurbessoian T."/>
            <person name="Stajich J.E."/>
        </authorList>
    </citation>
    <scope>NUCLEOTIDE SEQUENCE</scope>
    <source>
        <strain evidence="3">TK_41</strain>
    </source>
</reference>
<dbReference type="InterPro" id="IPR000073">
    <property type="entry name" value="AB_hydrolase_1"/>
</dbReference>
<dbReference type="AlphaFoldDB" id="A0AA39CHJ7"/>
<name>A0AA39CHJ7_9EURO</name>
<sequence length="368" mass="39827">MTKTLLASVLLFSLHSWASPVHTTNPATRPHGSCKQLNISVSTSSQSHVYDIPKVDNDLEATAWAINADTWSHQLTREAVLENTTISGTYNIHVQLCTPQSGGNVLQIASHGAFYDGRYWDAELEGHSYVNAALEAEYSILTYDRLGTGQSDKPDPYRTIQAQFELEILRQLTIKARNGALGIKPGKVVHVGHSFGSILTSAFIATHPTLSDGAIITGFVLNEHFGTVGRSSWAVMHPKGWPSGFVSMARSGIQDTFFNGNFTQQMLDYGDKIKSPAAVGEIASGALLVQASGPFAGPIQYMLPELDFFICAGDCKGVYSLDALKKTFPNASDIEVAIQPKTGHALPLHNNATAGFQVSFDFLKRNGL</sequence>
<dbReference type="SUPFAM" id="SSF53474">
    <property type="entry name" value="alpha/beta-Hydrolases"/>
    <property type="match status" value="1"/>
</dbReference>
<feature type="signal peptide" evidence="1">
    <location>
        <begin position="1"/>
        <end position="23"/>
    </location>
</feature>